<accession>A0A8X7QKB8</accession>
<dbReference type="OrthoDB" id="10248551at2759"/>
<dbReference type="Pfam" id="PF00338">
    <property type="entry name" value="Ribosomal_S10"/>
    <property type="match status" value="1"/>
</dbReference>
<dbReference type="AlphaFoldDB" id="A0A8X7QKB8"/>
<evidence type="ECO:0000313" key="5">
    <source>
        <dbReference type="Proteomes" id="UP000886595"/>
    </source>
</evidence>
<evidence type="ECO:0000313" key="4">
    <source>
        <dbReference type="EMBL" id="KAG2271433.1"/>
    </source>
</evidence>
<keyword evidence="1" id="KW-0689">Ribosomal protein</keyword>
<dbReference type="SUPFAM" id="SSF54999">
    <property type="entry name" value="Ribosomal protein S10"/>
    <property type="match status" value="1"/>
</dbReference>
<organism evidence="4 5">
    <name type="scientific">Brassica carinata</name>
    <name type="common">Ethiopian mustard</name>
    <name type="synonym">Abyssinian cabbage</name>
    <dbReference type="NCBI Taxonomy" id="52824"/>
    <lineage>
        <taxon>Eukaryota</taxon>
        <taxon>Viridiplantae</taxon>
        <taxon>Streptophyta</taxon>
        <taxon>Embryophyta</taxon>
        <taxon>Tracheophyta</taxon>
        <taxon>Spermatophyta</taxon>
        <taxon>Magnoliopsida</taxon>
        <taxon>eudicotyledons</taxon>
        <taxon>Gunneridae</taxon>
        <taxon>Pentapetalae</taxon>
        <taxon>rosids</taxon>
        <taxon>malvids</taxon>
        <taxon>Brassicales</taxon>
        <taxon>Brassicaceae</taxon>
        <taxon>Brassiceae</taxon>
        <taxon>Brassica</taxon>
    </lineage>
</organism>
<dbReference type="Gene3D" id="3.30.70.600">
    <property type="entry name" value="Ribosomal protein S10 domain"/>
    <property type="match status" value="1"/>
</dbReference>
<feature type="domain" description="Small ribosomal subunit protein uS10" evidence="3">
    <location>
        <begin position="35"/>
        <end position="73"/>
    </location>
</feature>
<dbReference type="GO" id="GO:1990904">
    <property type="term" value="C:ribonucleoprotein complex"/>
    <property type="evidence" value="ECO:0007669"/>
    <property type="project" value="UniProtKB-KW"/>
</dbReference>
<sequence length="81" mass="9362">MKEMERRGGLARLMARLDIGGQCLLSDRYMKTKNEPNTRDIFKLRIHKRVIDFFSSLDVVKQVTSITIEPGIEDKFNTSDS</sequence>
<evidence type="ECO:0000256" key="2">
    <source>
        <dbReference type="ARBA" id="ARBA00023274"/>
    </source>
</evidence>
<proteinExistence type="predicted"/>
<dbReference type="InterPro" id="IPR036838">
    <property type="entry name" value="Ribosomal_uS10_dom_sf"/>
</dbReference>
<dbReference type="InterPro" id="IPR027486">
    <property type="entry name" value="Ribosomal_uS10_dom"/>
</dbReference>
<protein>
    <recommendedName>
        <fullName evidence="3">Small ribosomal subunit protein uS10 domain-containing protein</fullName>
    </recommendedName>
</protein>
<dbReference type="EMBL" id="JAAMPC010000013">
    <property type="protein sequence ID" value="KAG2271433.1"/>
    <property type="molecule type" value="Genomic_DNA"/>
</dbReference>
<evidence type="ECO:0000259" key="3">
    <source>
        <dbReference type="Pfam" id="PF00338"/>
    </source>
</evidence>
<dbReference type="Proteomes" id="UP000886595">
    <property type="component" value="Unassembled WGS sequence"/>
</dbReference>
<reference evidence="4 5" key="1">
    <citation type="submission" date="2020-02" db="EMBL/GenBank/DDBJ databases">
        <authorList>
            <person name="Ma Q."/>
            <person name="Huang Y."/>
            <person name="Song X."/>
            <person name="Pei D."/>
        </authorList>
    </citation>
    <scope>NUCLEOTIDE SEQUENCE [LARGE SCALE GENOMIC DNA]</scope>
    <source>
        <strain evidence="4">Sxm20200214</strain>
        <tissue evidence="4">Leaf</tissue>
    </source>
</reference>
<keyword evidence="2" id="KW-0687">Ribonucleoprotein</keyword>
<gene>
    <name evidence="4" type="ORF">Bca52824_065988</name>
</gene>
<dbReference type="GO" id="GO:0005840">
    <property type="term" value="C:ribosome"/>
    <property type="evidence" value="ECO:0007669"/>
    <property type="project" value="UniProtKB-KW"/>
</dbReference>
<keyword evidence="5" id="KW-1185">Reference proteome</keyword>
<name>A0A8X7QKB8_BRACI</name>
<comment type="caution">
    <text evidence="4">The sequence shown here is derived from an EMBL/GenBank/DDBJ whole genome shotgun (WGS) entry which is preliminary data.</text>
</comment>
<evidence type="ECO:0000256" key="1">
    <source>
        <dbReference type="ARBA" id="ARBA00022980"/>
    </source>
</evidence>